<keyword evidence="2" id="KW-0999">Mitochondrion inner membrane</keyword>
<dbReference type="OrthoDB" id="274641at2759"/>
<sequence length="226" mass="26187">MVVASCRQSALALGGRLIQRHSVILTNSTQTRSFYTVFEKYLEAKKRYGWEGVLWKLYNPGDVKFGRLVGEDENGFKYYEDPTELYGQHRWTEYKVNSWDEVEGTLIPPPWHLWMHHMTDSVPGEGGQLPENWEKVEIVDKSDAPYINHLGPSGPYVPNKTLYRSRGYNVGSLAIKPDEPDQYYLQPGHLRRTRKRKPHFFADVDYNNPENSDESRADPLRPADVN</sequence>
<evidence type="ECO:0000313" key="5">
    <source>
        <dbReference type="Proteomes" id="UP000054928"/>
    </source>
</evidence>
<dbReference type="GeneID" id="36397988"/>
<evidence type="ECO:0000256" key="2">
    <source>
        <dbReference type="RuleBase" id="RU363103"/>
    </source>
</evidence>
<evidence type="ECO:0000256" key="3">
    <source>
        <dbReference type="SAM" id="MobiDB-lite"/>
    </source>
</evidence>
<name>A0A0P1AYT3_PLAHL</name>
<keyword evidence="2" id="KW-0496">Mitochondrion</keyword>
<evidence type="ECO:0000313" key="4">
    <source>
        <dbReference type="EMBL" id="CEG46533.1"/>
    </source>
</evidence>
<dbReference type="Pfam" id="PF05071">
    <property type="entry name" value="NDUFA12"/>
    <property type="match status" value="1"/>
</dbReference>
<dbReference type="GO" id="GO:0045271">
    <property type="term" value="C:respiratory chain complex I"/>
    <property type="evidence" value="ECO:0007669"/>
    <property type="project" value="InterPro"/>
</dbReference>
<dbReference type="GO" id="GO:0005743">
    <property type="term" value="C:mitochondrial inner membrane"/>
    <property type="evidence" value="ECO:0007669"/>
    <property type="project" value="UniProtKB-SubCell"/>
</dbReference>
<accession>A0A0P1AYT3</accession>
<reference evidence="5" key="1">
    <citation type="submission" date="2014-09" db="EMBL/GenBank/DDBJ databases">
        <authorList>
            <person name="Sharma Rahul"/>
            <person name="Thines Marco"/>
        </authorList>
    </citation>
    <scope>NUCLEOTIDE SEQUENCE [LARGE SCALE GENOMIC DNA]</scope>
</reference>
<dbReference type="InterPro" id="IPR007763">
    <property type="entry name" value="NDUFA12"/>
</dbReference>
<protein>
    <recommendedName>
        <fullName evidence="2">NADH dehydrogenase [ubiquinone] 1 alpha subcomplex subunit 12</fullName>
    </recommendedName>
</protein>
<dbReference type="AlphaFoldDB" id="A0A0P1AYT3"/>
<dbReference type="EMBL" id="CCYD01002047">
    <property type="protein sequence ID" value="CEG46533.1"/>
    <property type="molecule type" value="Genomic_DNA"/>
</dbReference>
<feature type="compositionally biased region" description="Basic and acidic residues" evidence="3">
    <location>
        <begin position="213"/>
        <end position="226"/>
    </location>
</feature>
<dbReference type="RefSeq" id="XP_024582902.1">
    <property type="nucleotide sequence ID" value="XM_024717399.1"/>
</dbReference>
<keyword evidence="2" id="KW-0679">Respiratory chain</keyword>
<dbReference type="STRING" id="4781.A0A0P1AYT3"/>
<comment type="function">
    <text evidence="2">Accessory subunit of the mitochondrial membrane respiratory chain NADH dehydrogenase (Complex I), that is believed not to be involved in catalysis. Complex I functions in the transfer of electrons from NADH to the respiratory chain. The immediate electron acceptor for the enzyme is believed to be ubiquinone.</text>
</comment>
<organism evidence="4 5">
    <name type="scientific">Plasmopara halstedii</name>
    <name type="common">Downy mildew of sunflower</name>
    <dbReference type="NCBI Taxonomy" id="4781"/>
    <lineage>
        <taxon>Eukaryota</taxon>
        <taxon>Sar</taxon>
        <taxon>Stramenopiles</taxon>
        <taxon>Oomycota</taxon>
        <taxon>Peronosporomycetes</taxon>
        <taxon>Peronosporales</taxon>
        <taxon>Peronosporaceae</taxon>
        <taxon>Plasmopara</taxon>
    </lineage>
</organism>
<keyword evidence="2" id="KW-0249">Electron transport</keyword>
<dbReference type="Proteomes" id="UP000054928">
    <property type="component" value="Unassembled WGS sequence"/>
</dbReference>
<comment type="subcellular location">
    <subcellularLocation>
        <location evidence="2">Mitochondrion inner membrane</location>
        <topology evidence="2">Peripheral membrane protein</topology>
        <orientation evidence="2">Matrix side</orientation>
    </subcellularLocation>
</comment>
<keyword evidence="5" id="KW-1185">Reference proteome</keyword>
<dbReference type="PANTHER" id="PTHR12910">
    <property type="entry name" value="NADH-UBIQUINONE OXIDOREDUCTASE SUBUNIT B17.2"/>
    <property type="match status" value="1"/>
</dbReference>
<comment type="similarity">
    <text evidence="1 2">Belongs to the complex I NDUFA12 subunit family.</text>
</comment>
<dbReference type="PANTHER" id="PTHR12910:SF2">
    <property type="entry name" value="NADH DEHYDROGENASE [UBIQUINONE] 1 ALPHA SUBCOMPLEX SUBUNIT 12"/>
    <property type="match status" value="1"/>
</dbReference>
<dbReference type="OMA" id="PEWHIWM"/>
<keyword evidence="2" id="KW-0813">Transport</keyword>
<dbReference type="GO" id="GO:0006979">
    <property type="term" value="P:response to oxidative stress"/>
    <property type="evidence" value="ECO:0007669"/>
    <property type="project" value="TreeGrafter"/>
</dbReference>
<evidence type="ECO:0000256" key="1">
    <source>
        <dbReference type="ARBA" id="ARBA00007355"/>
    </source>
</evidence>
<proteinExistence type="inferred from homology"/>
<keyword evidence="2" id="KW-0472">Membrane</keyword>
<feature type="region of interest" description="Disordered" evidence="3">
    <location>
        <begin position="194"/>
        <end position="226"/>
    </location>
</feature>